<evidence type="ECO:0000313" key="2">
    <source>
        <dbReference type="EMBL" id="GGQ02591.1"/>
    </source>
</evidence>
<evidence type="ECO:0000256" key="1">
    <source>
        <dbReference type="SAM" id="MobiDB-lite"/>
    </source>
</evidence>
<feature type="region of interest" description="Disordered" evidence="1">
    <location>
        <begin position="1"/>
        <end position="24"/>
    </location>
</feature>
<dbReference type="EMBL" id="BMQJ01000008">
    <property type="protein sequence ID" value="GGQ02591.1"/>
    <property type="molecule type" value="Genomic_DNA"/>
</dbReference>
<evidence type="ECO:0000313" key="3">
    <source>
        <dbReference type="Proteomes" id="UP000611554"/>
    </source>
</evidence>
<sequence length="167" mass="17977">MSIRIRNTSAAQAPPSEPLKDDGTPYAYEMIDGWWRVYADDPAELVAELIPGYAAPAGEEERAAARLRLAVDFQVRLQARLAVDGNLDACTPEEQEVILADRAEPPAPPAWNAAVPLVLVTSHYEPHAPRLRPRAPAGAVIWLDPADELSLLTSLAGAGLIRLGRAA</sequence>
<dbReference type="RefSeq" id="WP_189247622.1">
    <property type="nucleotide sequence ID" value="NZ_BMQJ01000008.1"/>
</dbReference>
<proteinExistence type="predicted"/>
<name>A0ABQ2QX99_9ACTN</name>
<accession>A0ABQ2QX99</accession>
<comment type="caution">
    <text evidence="2">The sequence shown here is derived from an EMBL/GenBank/DDBJ whole genome shotgun (WGS) entry which is preliminary data.</text>
</comment>
<gene>
    <name evidence="2" type="ORF">GCM10010140_35970</name>
</gene>
<protein>
    <submittedName>
        <fullName evidence="2">Uncharacterized protein</fullName>
    </submittedName>
</protein>
<dbReference type="Proteomes" id="UP000611554">
    <property type="component" value="Unassembled WGS sequence"/>
</dbReference>
<keyword evidence="3" id="KW-1185">Reference proteome</keyword>
<feature type="compositionally biased region" description="Polar residues" evidence="1">
    <location>
        <begin position="1"/>
        <end position="11"/>
    </location>
</feature>
<reference evidence="3" key="1">
    <citation type="journal article" date="2019" name="Int. J. Syst. Evol. Microbiol.">
        <title>The Global Catalogue of Microorganisms (GCM) 10K type strain sequencing project: providing services to taxonomists for standard genome sequencing and annotation.</title>
        <authorList>
            <consortium name="The Broad Institute Genomics Platform"/>
            <consortium name="The Broad Institute Genome Sequencing Center for Infectious Disease"/>
            <person name="Wu L."/>
            <person name="Ma J."/>
        </authorList>
    </citation>
    <scope>NUCLEOTIDE SEQUENCE [LARGE SCALE GENOMIC DNA]</scope>
    <source>
        <strain evidence="3">JCM 3115</strain>
    </source>
</reference>
<organism evidence="2 3">
    <name type="scientific">Streptosporangium pseudovulgare</name>
    <dbReference type="NCBI Taxonomy" id="35765"/>
    <lineage>
        <taxon>Bacteria</taxon>
        <taxon>Bacillati</taxon>
        <taxon>Actinomycetota</taxon>
        <taxon>Actinomycetes</taxon>
        <taxon>Streptosporangiales</taxon>
        <taxon>Streptosporangiaceae</taxon>
        <taxon>Streptosporangium</taxon>
    </lineage>
</organism>